<dbReference type="PANTHER" id="PTHR47256:SF1">
    <property type="entry name" value="ZN(II)2CYS6 TRANSCRIPTION FACTOR (EUROFUNG)"/>
    <property type="match status" value="1"/>
</dbReference>
<protein>
    <recommendedName>
        <fullName evidence="4">Zn(2)-C6 fungal-type domain-containing protein</fullName>
    </recommendedName>
</protein>
<organism evidence="2 3">
    <name type="scientific">Stachybotrys chartarum (strain CBS 109288 / IBT 7711)</name>
    <name type="common">Toxic black mold</name>
    <name type="synonym">Stilbospora chartarum</name>
    <dbReference type="NCBI Taxonomy" id="1280523"/>
    <lineage>
        <taxon>Eukaryota</taxon>
        <taxon>Fungi</taxon>
        <taxon>Dikarya</taxon>
        <taxon>Ascomycota</taxon>
        <taxon>Pezizomycotina</taxon>
        <taxon>Sordariomycetes</taxon>
        <taxon>Hypocreomycetidae</taxon>
        <taxon>Hypocreales</taxon>
        <taxon>Stachybotryaceae</taxon>
        <taxon>Stachybotrys</taxon>
    </lineage>
</organism>
<evidence type="ECO:0000256" key="1">
    <source>
        <dbReference type="SAM" id="MobiDB-lite"/>
    </source>
</evidence>
<dbReference type="InterPro" id="IPR053187">
    <property type="entry name" value="Notoamide_regulator"/>
</dbReference>
<evidence type="ECO:0000313" key="3">
    <source>
        <dbReference type="Proteomes" id="UP000028045"/>
    </source>
</evidence>
<keyword evidence="3" id="KW-1185">Reference proteome</keyword>
<feature type="region of interest" description="Disordered" evidence="1">
    <location>
        <begin position="114"/>
        <end position="146"/>
    </location>
</feature>
<gene>
    <name evidence="2" type="ORF">S7711_09027</name>
</gene>
<evidence type="ECO:0000313" key="2">
    <source>
        <dbReference type="EMBL" id="KEY71821.1"/>
    </source>
</evidence>
<proteinExistence type="predicted"/>
<dbReference type="EMBL" id="KL648193">
    <property type="protein sequence ID" value="KEY71821.1"/>
    <property type="molecule type" value="Genomic_DNA"/>
</dbReference>
<name>A0A084B2P2_STACB</name>
<dbReference type="CDD" id="cd12148">
    <property type="entry name" value="fungal_TF_MHR"/>
    <property type="match status" value="1"/>
</dbReference>
<dbReference type="Proteomes" id="UP000028045">
    <property type="component" value="Unassembled WGS sequence"/>
</dbReference>
<evidence type="ECO:0008006" key="4">
    <source>
        <dbReference type="Google" id="ProtNLM"/>
    </source>
</evidence>
<feature type="region of interest" description="Disordered" evidence="1">
    <location>
        <begin position="1"/>
        <end position="32"/>
    </location>
</feature>
<dbReference type="HOGENOM" id="CLU_019833_0_0_1"/>
<reference evidence="2 3" key="1">
    <citation type="journal article" date="2014" name="BMC Genomics">
        <title>Comparative genome sequencing reveals chemotype-specific gene clusters in the toxigenic black mold Stachybotrys.</title>
        <authorList>
            <person name="Semeiks J."/>
            <person name="Borek D."/>
            <person name="Otwinowski Z."/>
            <person name="Grishin N.V."/>
        </authorList>
    </citation>
    <scope>NUCLEOTIDE SEQUENCE [LARGE SCALE GENOMIC DNA]</scope>
    <source>
        <strain evidence="3">CBS 109288 / IBT 7711</strain>
    </source>
</reference>
<dbReference type="PANTHER" id="PTHR47256">
    <property type="entry name" value="ZN(II)2CYS6 TRANSCRIPTION FACTOR (EUROFUNG)-RELATED"/>
    <property type="match status" value="1"/>
</dbReference>
<accession>A0A084B2P2</accession>
<dbReference type="OrthoDB" id="10261408at2759"/>
<dbReference type="AlphaFoldDB" id="A0A084B2P2"/>
<feature type="region of interest" description="Disordered" evidence="1">
    <location>
        <begin position="185"/>
        <end position="219"/>
    </location>
</feature>
<sequence>MHNYTPLYPEPPRQGNAPAENAQQRPDSTKDKAQTTVSCEPCLQLATACDAGWPRCGLCRRRTLLGEVVKCTYESSELAGNSSLHVRIVTLLQKLPDGMAVQLLFRLRNTPDLESVLAPPDDSTDATPKPSDQPPGQAASTSAEPAPDFETVISHSIMYPRLQPIDLTRLDVTIDRLCPVRDYSNVPNAGDVEMSDRRSPETQVDSDHDMEEVPSLGPPAYLDPRLESLRIKRWTKVPIPDDMAVLLISLYLQTDNLLLGFLDADLFIEDLLSFSMEGCSPFLVNAILYLSCLKYSGFDNQMYSVSQAFCREAEVVWIVQTSVDSLPGLAALNVFSFSAFLDEKDKLGHQLLEAARHMGERLNLFGIMPDSPKVASLKAMPPRQRRIASHVAWGTYIWLTIHVFFYHNKPSAYYPLLPIPRIKSQDPKGSLNAATLLKRALNLHSDTFQHVCELYAMAGEVAFTYFSSTDVPLQDRVDFGFAESRYCRLLDWTKRLNQRAARTSQAPVEVLALHMWFHCLVLDIFRPFLDPAGPEHLAKVAGRNIPPQEICDLSVAHLKEIAINYRTQEKAHRISPVITASLMHIINATFENLKDNERRTYFLVCMQYWQNLYATYPIMGGIAKGFMVKAMQADVIMPEEAGRLEMELRRRGRHHEMSHPSVVSQVIIDFDTALRSSDGARLVNIAPLFEEYVIRPEGAE</sequence>